<dbReference type="AlphaFoldDB" id="A0A286D4S3"/>
<organism evidence="2 3">
    <name type="scientific">Pseudoxanthomonas wuyuanensis</name>
    <dbReference type="NCBI Taxonomy" id="1073196"/>
    <lineage>
        <taxon>Bacteria</taxon>
        <taxon>Pseudomonadati</taxon>
        <taxon>Pseudomonadota</taxon>
        <taxon>Gammaproteobacteria</taxon>
        <taxon>Lysobacterales</taxon>
        <taxon>Lysobacteraceae</taxon>
        <taxon>Pseudoxanthomonas</taxon>
    </lineage>
</organism>
<dbReference type="EMBL" id="OCND01000002">
    <property type="protein sequence ID" value="SOD53643.1"/>
    <property type="molecule type" value="Genomic_DNA"/>
</dbReference>
<evidence type="ECO:0000313" key="3">
    <source>
        <dbReference type="Proteomes" id="UP000219374"/>
    </source>
</evidence>
<keyword evidence="3" id="KW-1185">Reference proteome</keyword>
<sequence>MNTVTSQDSRTAPVKATWICLAIAWLLFLIPIPGAGLFVGWPLNLVAFILAIVVMARGKTVGGLLPLLASIIVSPIVYFIGLAIFGAAAISGSGGYQDYVERAKAAQESASASAVEAPAGLDLKPLPLEITAAKLFADYEANEVAADDKYKGNQLAVSGTVAGISKDFTDEAYVEIRTPNDFASIHARGLDPSVAAGLSKGQQIAVVCVGGGLMLSSPILNECQVR</sequence>
<dbReference type="Proteomes" id="UP000219374">
    <property type="component" value="Unassembled WGS sequence"/>
</dbReference>
<feature type="transmembrane region" description="Helical" evidence="1">
    <location>
        <begin position="68"/>
        <end position="90"/>
    </location>
</feature>
<name>A0A286D4S3_9GAMM</name>
<proteinExistence type="predicted"/>
<dbReference type="InterPro" id="IPR024422">
    <property type="entry name" value="Protein_unknown_function_OB"/>
</dbReference>
<feature type="transmembrane region" description="Helical" evidence="1">
    <location>
        <begin position="38"/>
        <end position="56"/>
    </location>
</feature>
<protein>
    <submittedName>
        <fullName evidence="2">tRNA_anti-like</fullName>
    </submittedName>
</protein>
<evidence type="ECO:0000256" key="1">
    <source>
        <dbReference type="SAM" id="Phobius"/>
    </source>
</evidence>
<dbReference type="Pfam" id="PF12869">
    <property type="entry name" value="tRNA_anti-like"/>
    <property type="match status" value="1"/>
</dbReference>
<keyword evidence="1" id="KW-0812">Transmembrane</keyword>
<evidence type="ECO:0000313" key="2">
    <source>
        <dbReference type="EMBL" id="SOD53643.1"/>
    </source>
</evidence>
<gene>
    <name evidence="2" type="ORF">SAMN06296416_102515</name>
</gene>
<accession>A0A286D4S3</accession>
<keyword evidence="1" id="KW-1133">Transmembrane helix</keyword>
<dbReference type="RefSeq" id="WP_217991840.1">
    <property type="nucleotide sequence ID" value="NZ_OCND01000002.1"/>
</dbReference>
<keyword evidence="1" id="KW-0472">Membrane</keyword>
<reference evidence="2 3" key="1">
    <citation type="submission" date="2017-09" db="EMBL/GenBank/DDBJ databases">
        <authorList>
            <person name="Ehlers B."/>
            <person name="Leendertz F.H."/>
        </authorList>
    </citation>
    <scope>NUCLEOTIDE SEQUENCE [LARGE SCALE GENOMIC DNA]</scope>
    <source>
        <strain evidence="2 3">CGMCC 1.10978</strain>
    </source>
</reference>
<feature type="transmembrane region" description="Helical" evidence="1">
    <location>
        <begin position="12"/>
        <end position="32"/>
    </location>
</feature>